<accession>F4RV95</accession>
<dbReference type="SUPFAM" id="SSF49777">
    <property type="entry name" value="PEBP-like"/>
    <property type="match status" value="2"/>
</dbReference>
<dbReference type="PANTHER" id="PTHR11362:SF82">
    <property type="entry name" value="PHOSPHATIDYLETHANOLAMINE-BINDING PROTEIN 4"/>
    <property type="match status" value="1"/>
</dbReference>
<protein>
    <submittedName>
        <fullName evidence="2">Secreted protein</fullName>
    </submittedName>
</protein>
<dbReference type="InParanoid" id="F4RV95"/>
<feature type="signal peptide" evidence="1">
    <location>
        <begin position="1"/>
        <end position="24"/>
    </location>
</feature>
<dbReference type="STRING" id="747676.F4RV95"/>
<dbReference type="Pfam" id="PF01161">
    <property type="entry name" value="PBP"/>
    <property type="match status" value="1"/>
</dbReference>
<dbReference type="RefSeq" id="XP_007413154.1">
    <property type="nucleotide sequence ID" value="XM_007413092.1"/>
</dbReference>
<dbReference type="PANTHER" id="PTHR11362">
    <property type="entry name" value="PHOSPHATIDYLETHANOLAMINE-BINDING PROTEIN"/>
    <property type="match status" value="1"/>
</dbReference>
<keyword evidence="1" id="KW-0732">Signal</keyword>
<gene>
    <name evidence="2" type="ORF">MELLADRAFT_72536</name>
</gene>
<evidence type="ECO:0000313" key="2">
    <source>
        <dbReference type="EMBL" id="EGG03707.1"/>
    </source>
</evidence>
<dbReference type="AlphaFoldDB" id="F4RV95"/>
<dbReference type="EMBL" id="GL883123">
    <property type="protein sequence ID" value="EGG03707.1"/>
    <property type="molecule type" value="Genomic_DNA"/>
</dbReference>
<dbReference type="InterPro" id="IPR008914">
    <property type="entry name" value="PEBP"/>
</dbReference>
<dbReference type="InterPro" id="IPR035810">
    <property type="entry name" value="PEBP_euk"/>
</dbReference>
<dbReference type="Proteomes" id="UP000001072">
    <property type="component" value="Unassembled WGS sequence"/>
</dbReference>
<keyword evidence="3" id="KW-1185">Reference proteome</keyword>
<dbReference type="VEuPathDB" id="FungiDB:MELLADRAFT_72536"/>
<dbReference type="GeneID" id="18932127"/>
<dbReference type="HOGENOM" id="CLU_761245_0_0_1"/>
<sequence>MLTSVQSLMVIGYLACLTTIKASANVCDIRGNGVADDACGMQKAFAGSSVYPQVMPDFKPRGALYAQYGHVVVGGAQQLSPTRVKTSPILSLALLDAKLSSTKYVAFCIDFQPNNRYTKLIWLQDGLALNAKTHLLASSRRALLPYQSPNPPKGTGTHEYVILVYQQTKVDQFRNWNSSPFNLKNFVTRFGLNGHLIAGSFFKSTYDVQMHPRSVSTATKLQSSPIKEALRVRPRSLGSITDLCNLNGDAASDGCQMQKAFAGSLVAPHIIPNFHPLGALYVQYRNIVVGGAQQLTPSRTNVHPTLSLKIATNNYNVIGKKYVVLMVDSSKGTSIVNLSWALWGISFDSNSHQMNLTPNQILCGYIPPHSKPAEREYVFLVYELPNNALNISKEYRTLFGSVNASNHDKVFFDLGKFVGLHNLKGPIAGSFFKLDL</sequence>
<dbReference type="Gene3D" id="3.90.280.10">
    <property type="entry name" value="PEBP-like"/>
    <property type="match status" value="2"/>
</dbReference>
<evidence type="ECO:0000256" key="1">
    <source>
        <dbReference type="SAM" id="SignalP"/>
    </source>
</evidence>
<feature type="chain" id="PRO_5003321064" evidence="1">
    <location>
        <begin position="25"/>
        <end position="436"/>
    </location>
</feature>
<dbReference type="OrthoDB" id="2506647at2759"/>
<name>F4RV95_MELLP</name>
<reference evidence="3" key="1">
    <citation type="journal article" date="2011" name="Proc. Natl. Acad. Sci. U.S.A.">
        <title>Obligate biotrophy features unraveled by the genomic analysis of rust fungi.</title>
        <authorList>
            <person name="Duplessis S."/>
            <person name="Cuomo C.A."/>
            <person name="Lin Y.-C."/>
            <person name="Aerts A."/>
            <person name="Tisserant E."/>
            <person name="Veneault-Fourrey C."/>
            <person name="Joly D.L."/>
            <person name="Hacquard S."/>
            <person name="Amselem J."/>
            <person name="Cantarel B.L."/>
            <person name="Chiu R."/>
            <person name="Coutinho P.M."/>
            <person name="Feau N."/>
            <person name="Field M."/>
            <person name="Frey P."/>
            <person name="Gelhaye E."/>
            <person name="Goldberg J."/>
            <person name="Grabherr M.G."/>
            <person name="Kodira C.D."/>
            <person name="Kohler A."/>
            <person name="Kuees U."/>
            <person name="Lindquist E.A."/>
            <person name="Lucas S.M."/>
            <person name="Mago R."/>
            <person name="Mauceli E."/>
            <person name="Morin E."/>
            <person name="Murat C."/>
            <person name="Pangilinan J.L."/>
            <person name="Park R."/>
            <person name="Pearson M."/>
            <person name="Quesneville H."/>
            <person name="Rouhier N."/>
            <person name="Sakthikumar S."/>
            <person name="Salamov A.A."/>
            <person name="Schmutz J."/>
            <person name="Selles B."/>
            <person name="Shapiro H."/>
            <person name="Tanguay P."/>
            <person name="Tuskan G.A."/>
            <person name="Henrissat B."/>
            <person name="Van de Peer Y."/>
            <person name="Rouze P."/>
            <person name="Ellis J.G."/>
            <person name="Dodds P.N."/>
            <person name="Schein J.E."/>
            <person name="Zhong S."/>
            <person name="Hamelin R.C."/>
            <person name="Grigoriev I.V."/>
            <person name="Szabo L.J."/>
            <person name="Martin F."/>
        </authorList>
    </citation>
    <scope>NUCLEOTIDE SEQUENCE [LARGE SCALE GENOMIC DNA]</scope>
    <source>
        <strain evidence="3">98AG31 / pathotype 3-4-7</strain>
    </source>
</reference>
<dbReference type="InterPro" id="IPR036610">
    <property type="entry name" value="PEBP-like_sf"/>
</dbReference>
<evidence type="ECO:0000313" key="3">
    <source>
        <dbReference type="Proteomes" id="UP000001072"/>
    </source>
</evidence>
<proteinExistence type="predicted"/>
<dbReference type="KEGG" id="mlr:MELLADRAFT_72536"/>
<organism evidence="3">
    <name type="scientific">Melampsora larici-populina (strain 98AG31 / pathotype 3-4-7)</name>
    <name type="common">Poplar leaf rust fungus</name>
    <dbReference type="NCBI Taxonomy" id="747676"/>
    <lineage>
        <taxon>Eukaryota</taxon>
        <taxon>Fungi</taxon>
        <taxon>Dikarya</taxon>
        <taxon>Basidiomycota</taxon>
        <taxon>Pucciniomycotina</taxon>
        <taxon>Pucciniomycetes</taxon>
        <taxon>Pucciniales</taxon>
        <taxon>Melampsoraceae</taxon>
        <taxon>Melampsora</taxon>
    </lineage>
</organism>